<dbReference type="Gene3D" id="1.25.40.120">
    <property type="entry name" value="Protein prenylyltransferase"/>
    <property type="match status" value="1"/>
</dbReference>
<dbReference type="Gene3D" id="3.80.10.10">
    <property type="entry name" value="Ribonuclease Inhibitor"/>
    <property type="match status" value="1"/>
</dbReference>
<sequence>MHFVKKEPTTEEQKEQKRKEREKKLKIFSAARDRLFDKRQKGELDEEVLAISGQLLQKNPDVYTFWNIRRQALILISQKIAAENSDDEAKRDERLAALYKEEMILTEACIQENPKSYGAWFQRGWVLERTPKPDYQFELKLCNLALRLDERNFHCWDHRRIVCRLANIPLEDELKFSDEKVNDNFSNYSAWHYRSSLLARTHPDPDGRLPMDESTLAKELGLATNAFYTDPEDQSAWFYTSWLFDDQHAFAEGPVPVWVTVDRKKSTILLVMSGAVEAKTVGDMIATDADGEWIPADSQAQSSQVWLFKSSSLGPATKVTLSYKALDVQVEDEWTDLDAIRALLAPANPEGSLKTALEKMLASCQELATVEPHNKWPTFIATLCMRRLDAQANHDQILSNLEKKLPELDPKRAGMYADLASDIRVDRFLLDALAEYSPVPDTLRMVRMELTSLGQLHLFAGRLTQLDLSENRLKSVAALRRLPLLEYVTLNSNEISSLECLSDGMDNLEFVSIASNGLTSVQQIADLKKAKKLGRLVVCENPFCDDKEQLEELRRVFGDSVRVIPFWL</sequence>
<dbReference type="PANTHER" id="PTHR11129">
    <property type="entry name" value="PROTEIN FARNESYLTRANSFERASE ALPHA SUBUNIT/RAB GERANYLGERANYL TRANSFERASE ALPHA SUBUNIT"/>
    <property type="match status" value="1"/>
</dbReference>
<proteinExistence type="inferred from homology"/>
<dbReference type="SUPFAM" id="SSF52058">
    <property type="entry name" value="L domain-like"/>
    <property type="match status" value="1"/>
</dbReference>
<keyword evidence="6" id="KW-0677">Repeat</keyword>
<comment type="catalytic activity">
    <reaction evidence="8 9">
        <text>geranylgeranyl diphosphate + L-cysteinyl-[protein] = S-geranylgeranyl-L-cysteinyl-[protein] + diphosphate</text>
        <dbReference type="Rhea" id="RHEA:21240"/>
        <dbReference type="Rhea" id="RHEA-COMP:10131"/>
        <dbReference type="Rhea" id="RHEA-COMP:11537"/>
        <dbReference type="ChEBI" id="CHEBI:29950"/>
        <dbReference type="ChEBI" id="CHEBI:33019"/>
        <dbReference type="ChEBI" id="CHEBI:57533"/>
        <dbReference type="ChEBI" id="CHEBI:86021"/>
        <dbReference type="EC" id="2.5.1.60"/>
    </reaction>
</comment>
<keyword evidence="11" id="KW-1185">Reference proteome</keyword>
<evidence type="ECO:0000256" key="1">
    <source>
        <dbReference type="ARBA" id="ARBA00006734"/>
    </source>
</evidence>
<reference evidence="12" key="1">
    <citation type="submission" date="2022-11" db="UniProtKB">
        <authorList>
            <consortium name="WormBaseParasite"/>
        </authorList>
    </citation>
    <scope>IDENTIFICATION</scope>
</reference>
<dbReference type="EC" id="2.5.1.60" evidence="2 9"/>
<feature type="region of interest" description="Disordered" evidence="10">
    <location>
        <begin position="1"/>
        <end position="22"/>
    </location>
</feature>
<dbReference type="Pfam" id="PF01239">
    <property type="entry name" value="PPTA"/>
    <property type="match status" value="3"/>
</dbReference>
<organism evidence="11 12">
    <name type="scientific">Plectus sambesii</name>
    <dbReference type="NCBI Taxonomy" id="2011161"/>
    <lineage>
        <taxon>Eukaryota</taxon>
        <taxon>Metazoa</taxon>
        <taxon>Ecdysozoa</taxon>
        <taxon>Nematoda</taxon>
        <taxon>Chromadorea</taxon>
        <taxon>Plectida</taxon>
        <taxon>Plectina</taxon>
        <taxon>Plectoidea</taxon>
        <taxon>Plectidae</taxon>
        <taxon>Plectus</taxon>
    </lineage>
</organism>
<dbReference type="AlphaFoldDB" id="A0A914XKL2"/>
<evidence type="ECO:0000256" key="5">
    <source>
        <dbReference type="ARBA" id="ARBA00022679"/>
    </source>
</evidence>
<dbReference type="InterPro" id="IPR001611">
    <property type="entry name" value="Leu-rich_rpt"/>
</dbReference>
<evidence type="ECO:0000313" key="12">
    <source>
        <dbReference type="WBParaSite" id="PSAMB.scaffold86size83269.g1545.t1"/>
    </source>
</evidence>
<dbReference type="FunFam" id="1.25.40.120:FF:000035">
    <property type="entry name" value="Geranylgeranyl transferase type-2 subunit alpha"/>
    <property type="match status" value="1"/>
</dbReference>
<protein>
    <recommendedName>
        <fullName evidence="3 9">Geranylgeranyl transferase type-2 subunit alpha</fullName>
        <ecNumber evidence="2 9">2.5.1.60</ecNumber>
    </recommendedName>
    <alternativeName>
        <fullName evidence="7 9">Geranylgeranyl transferase type II subunit alpha</fullName>
    </alternativeName>
</protein>
<evidence type="ECO:0000256" key="6">
    <source>
        <dbReference type="ARBA" id="ARBA00022737"/>
    </source>
</evidence>
<evidence type="ECO:0000256" key="10">
    <source>
        <dbReference type="SAM" id="MobiDB-lite"/>
    </source>
</evidence>
<dbReference type="InterPro" id="IPR002088">
    <property type="entry name" value="Prenyl_trans_a"/>
</dbReference>
<dbReference type="InterPro" id="IPR032675">
    <property type="entry name" value="LRR_dom_sf"/>
</dbReference>
<evidence type="ECO:0000313" key="11">
    <source>
        <dbReference type="Proteomes" id="UP000887566"/>
    </source>
</evidence>
<evidence type="ECO:0000256" key="4">
    <source>
        <dbReference type="ARBA" id="ARBA00022602"/>
    </source>
</evidence>
<dbReference type="Gene3D" id="2.60.40.1130">
    <property type="entry name" value="Rab geranylgeranyltransferase alpha-subunit, insert domain"/>
    <property type="match status" value="1"/>
</dbReference>
<dbReference type="GO" id="GO:0005968">
    <property type="term" value="C:Rab-protein geranylgeranyltransferase complex"/>
    <property type="evidence" value="ECO:0007669"/>
    <property type="project" value="TreeGrafter"/>
</dbReference>
<dbReference type="WBParaSite" id="PSAMB.scaffold86size83269.g1545.t1">
    <property type="protein sequence ID" value="PSAMB.scaffold86size83269.g1545.t1"/>
    <property type="gene ID" value="PSAMB.scaffold86size83269.g1545"/>
</dbReference>
<keyword evidence="5 9" id="KW-0808">Transferase</keyword>
<accession>A0A914XKL2</accession>
<dbReference type="SUPFAM" id="SSF48439">
    <property type="entry name" value="Protein prenylyltransferase"/>
    <property type="match status" value="1"/>
</dbReference>
<evidence type="ECO:0000256" key="7">
    <source>
        <dbReference type="ARBA" id="ARBA00031267"/>
    </source>
</evidence>
<dbReference type="PROSITE" id="PS51450">
    <property type="entry name" value="LRR"/>
    <property type="match status" value="1"/>
</dbReference>
<dbReference type="Proteomes" id="UP000887566">
    <property type="component" value="Unplaced"/>
</dbReference>
<name>A0A914XKL2_9BILA</name>
<dbReference type="PROSITE" id="PS51147">
    <property type="entry name" value="PFTA"/>
    <property type="match status" value="5"/>
</dbReference>
<comment type="similarity">
    <text evidence="1 9">Belongs to the protein prenyltransferase subunit alpha family.</text>
</comment>
<keyword evidence="4 9" id="KW-0637">Prenyltransferase</keyword>
<evidence type="ECO:0000256" key="9">
    <source>
        <dbReference type="RuleBase" id="RU367120"/>
    </source>
</evidence>
<dbReference type="GO" id="GO:0004663">
    <property type="term" value="F:Rab geranylgeranyltransferase activity"/>
    <property type="evidence" value="ECO:0007669"/>
    <property type="project" value="UniProtKB-UniRule"/>
</dbReference>
<evidence type="ECO:0000256" key="2">
    <source>
        <dbReference type="ARBA" id="ARBA00012656"/>
    </source>
</evidence>
<comment type="function">
    <text evidence="9">Catalyzes the transfer of a geranyl-geranyl moiety from geranyl-geranyl pyrophosphate to cysteines occuring in specific C-terminal amino acid sequences.</text>
</comment>
<evidence type="ECO:0000256" key="8">
    <source>
        <dbReference type="ARBA" id="ARBA00047658"/>
    </source>
</evidence>
<dbReference type="PANTHER" id="PTHR11129:SF2">
    <property type="entry name" value="GERANYLGERANYL TRANSFERASE TYPE-2 SUBUNIT ALPHA"/>
    <property type="match status" value="1"/>
</dbReference>
<dbReference type="GO" id="GO:0097354">
    <property type="term" value="P:prenylation"/>
    <property type="evidence" value="ECO:0007669"/>
    <property type="project" value="UniProtKB-UniRule"/>
</dbReference>
<evidence type="ECO:0000256" key="3">
    <source>
        <dbReference type="ARBA" id="ARBA00014772"/>
    </source>
</evidence>